<keyword evidence="2" id="KW-1185">Reference proteome</keyword>
<dbReference type="AlphaFoldDB" id="A0A0C3NI97"/>
<evidence type="ECO:0000313" key="1">
    <source>
        <dbReference type="EMBL" id="KIN95143.1"/>
    </source>
</evidence>
<organism evidence="1 2">
    <name type="scientific">Pisolithus tinctorius Marx 270</name>
    <dbReference type="NCBI Taxonomy" id="870435"/>
    <lineage>
        <taxon>Eukaryota</taxon>
        <taxon>Fungi</taxon>
        <taxon>Dikarya</taxon>
        <taxon>Basidiomycota</taxon>
        <taxon>Agaricomycotina</taxon>
        <taxon>Agaricomycetes</taxon>
        <taxon>Agaricomycetidae</taxon>
        <taxon>Boletales</taxon>
        <taxon>Sclerodermatineae</taxon>
        <taxon>Pisolithaceae</taxon>
        <taxon>Pisolithus</taxon>
    </lineage>
</organism>
<dbReference type="HOGENOM" id="CLU_006344_16_0_1"/>
<protein>
    <submittedName>
        <fullName evidence="1">Uncharacterized protein</fullName>
    </submittedName>
</protein>
<name>A0A0C3NI97_PISTI</name>
<proteinExistence type="predicted"/>
<dbReference type="Proteomes" id="UP000054217">
    <property type="component" value="Unassembled WGS sequence"/>
</dbReference>
<accession>A0A0C3NI97</accession>
<gene>
    <name evidence="1" type="ORF">M404DRAFT_166559</name>
</gene>
<sequence>GSGQYNCVFMSTDDMKEGILGMDIAQVLCLFSFVHTNGQTFLCALIHWFDQIADEPDKLTGMWMVAPSLVEDSLHLAVIHIDSIIHSTHLLPNFRDKYVPPYVNCHNSLDIFHRFYVNHFTDHHLFKLAS</sequence>
<dbReference type="EMBL" id="KN832075">
    <property type="protein sequence ID" value="KIN95143.1"/>
    <property type="molecule type" value="Genomic_DNA"/>
</dbReference>
<evidence type="ECO:0000313" key="2">
    <source>
        <dbReference type="Proteomes" id="UP000054217"/>
    </source>
</evidence>
<dbReference type="STRING" id="870435.A0A0C3NI97"/>
<dbReference type="InParanoid" id="A0A0C3NI97"/>
<reference evidence="2" key="2">
    <citation type="submission" date="2015-01" db="EMBL/GenBank/DDBJ databases">
        <title>Evolutionary Origins and Diversification of the Mycorrhizal Mutualists.</title>
        <authorList>
            <consortium name="DOE Joint Genome Institute"/>
            <consortium name="Mycorrhizal Genomics Consortium"/>
            <person name="Kohler A."/>
            <person name="Kuo A."/>
            <person name="Nagy L.G."/>
            <person name="Floudas D."/>
            <person name="Copeland A."/>
            <person name="Barry K.W."/>
            <person name="Cichocki N."/>
            <person name="Veneault-Fourrey C."/>
            <person name="LaButti K."/>
            <person name="Lindquist E.A."/>
            <person name="Lipzen A."/>
            <person name="Lundell T."/>
            <person name="Morin E."/>
            <person name="Murat C."/>
            <person name="Riley R."/>
            <person name="Ohm R."/>
            <person name="Sun H."/>
            <person name="Tunlid A."/>
            <person name="Henrissat B."/>
            <person name="Grigoriev I.V."/>
            <person name="Hibbett D.S."/>
            <person name="Martin F."/>
        </authorList>
    </citation>
    <scope>NUCLEOTIDE SEQUENCE [LARGE SCALE GENOMIC DNA]</scope>
    <source>
        <strain evidence="2">Marx 270</strain>
    </source>
</reference>
<reference evidence="1 2" key="1">
    <citation type="submission" date="2014-04" db="EMBL/GenBank/DDBJ databases">
        <authorList>
            <consortium name="DOE Joint Genome Institute"/>
            <person name="Kuo A."/>
            <person name="Kohler A."/>
            <person name="Costa M.D."/>
            <person name="Nagy L.G."/>
            <person name="Floudas D."/>
            <person name="Copeland A."/>
            <person name="Barry K.W."/>
            <person name="Cichocki N."/>
            <person name="Veneault-Fourrey C."/>
            <person name="LaButti K."/>
            <person name="Lindquist E.A."/>
            <person name="Lipzen A."/>
            <person name="Lundell T."/>
            <person name="Morin E."/>
            <person name="Murat C."/>
            <person name="Sun H."/>
            <person name="Tunlid A."/>
            <person name="Henrissat B."/>
            <person name="Grigoriev I.V."/>
            <person name="Hibbett D.S."/>
            <person name="Martin F."/>
            <person name="Nordberg H.P."/>
            <person name="Cantor M.N."/>
            <person name="Hua S.X."/>
        </authorList>
    </citation>
    <scope>NUCLEOTIDE SEQUENCE [LARGE SCALE GENOMIC DNA]</scope>
    <source>
        <strain evidence="1 2">Marx 270</strain>
    </source>
</reference>
<feature type="non-terminal residue" evidence="1">
    <location>
        <position position="1"/>
    </location>
</feature>
<dbReference type="OrthoDB" id="3187773at2759"/>